<dbReference type="InterPro" id="IPR016197">
    <property type="entry name" value="Chromo-like_dom_sf"/>
</dbReference>
<comment type="caution">
    <text evidence="2">The sequence shown here is derived from an EMBL/GenBank/DDBJ whole genome shotgun (WGS) entry which is preliminary data.</text>
</comment>
<dbReference type="GO" id="GO:0006338">
    <property type="term" value="P:chromatin remodeling"/>
    <property type="evidence" value="ECO:0007669"/>
    <property type="project" value="UniProtKB-ARBA"/>
</dbReference>
<dbReference type="CDD" id="cd00024">
    <property type="entry name" value="CD_CSD"/>
    <property type="match status" value="1"/>
</dbReference>
<evidence type="ECO:0000313" key="3">
    <source>
        <dbReference type="Proteomes" id="UP000765509"/>
    </source>
</evidence>
<accession>A0A9Q3CX14</accession>
<organism evidence="2 3">
    <name type="scientific">Austropuccinia psidii MF-1</name>
    <dbReference type="NCBI Taxonomy" id="1389203"/>
    <lineage>
        <taxon>Eukaryota</taxon>
        <taxon>Fungi</taxon>
        <taxon>Dikarya</taxon>
        <taxon>Basidiomycota</taxon>
        <taxon>Pucciniomycotina</taxon>
        <taxon>Pucciniomycetes</taxon>
        <taxon>Pucciniales</taxon>
        <taxon>Sphaerophragmiaceae</taxon>
        <taxon>Austropuccinia</taxon>
    </lineage>
</organism>
<reference evidence="2" key="1">
    <citation type="submission" date="2021-03" db="EMBL/GenBank/DDBJ databases">
        <title>Draft genome sequence of rust myrtle Austropuccinia psidii MF-1, a brazilian biotype.</title>
        <authorList>
            <person name="Quecine M.C."/>
            <person name="Pachon D.M.R."/>
            <person name="Bonatelli M.L."/>
            <person name="Correr F.H."/>
            <person name="Franceschini L.M."/>
            <person name="Leite T.F."/>
            <person name="Margarido G.R.A."/>
            <person name="Almeida C.A."/>
            <person name="Ferrarezi J.A."/>
            <person name="Labate C.A."/>
        </authorList>
    </citation>
    <scope>NUCLEOTIDE SEQUENCE</scope>
    <source>
        <strain evidence="2">MF-1</strain>
    </source>
</reference>
<protein>
    <recommendedName>
        <fullName evidence="1">Chromo domain-containing protein</fullName>
    </recommendedName>
</protein>
<dbReference type="SUPFAM" id="SSF54160">
    <property type="entry name" value="Chromo domain-like"/>
    <property type="match status" value="1"/>
</dbReference>
<evidence type="ECO:0000259" key="1">
    <source>
        <dbReference type="PROSITE" id="PS50013"/>
    </source>
</evidence>
<dbReference type="PROSITE" id="PS50013">
    <property type="entry name" value="CHROMO_2"/>
    <property type="match status" value="1"/>
</dbReference>
<dbReference type="AlphaFoldDB" id="A0A9Q3CX14"/>
<dbReference type="InterPro" id="IPR000953">
    <property type="entry name" value="Chromo/chromo_shadow_dom"/>
</dbReference>
<dbReference type="Gene3D" id="2.40.50.40">
    <property type="match status" value="1"/>
</dbReference>
<proteinExistence type="predicted"/>
<gene>
    <name evidence="2" type="ORF">O181_029711</name>
</gene>
<dbReference type="Proteomes" id="UP000765509">
    <property type="component" value="Unassembled WGS sequence"/>
</dbReference>
<keyword evidence="3" id="KW-1185">Reference proteome</keyword>
<sequence length="84" mass="9740">MANWHQEPPPPIIIEDEEEWEMSQILDTNLKGGKLWYSVELKVFSQHPKRSTWESTENLSNCPELVKNLNALYPDKPGPNSSIY</sequence>
<feature type="domain" description="Chromo" evidence="1">
    <location>
        <begin position="20"/>
        <end position="81"/>
    </location>
</feature>
<evidence type="ECO:0000313" key="2">
    <source>
        <dbReference type="EMBL" id="MBW0489996.1"/>
    </source>
</evidence>
<dbReference type="EMBL" id="AVOT02010360">
    <property type="protein sequence ID" value="MBW0489996.1"/>
    <property type="molecule type" value="Genomic_DNA"/>
</dbReference>
<name>A0A9Q3CX14_9BASI</name>